<evidence type="ECO:0000256" key="2">
    <source>
        <dbReference type="ARBA" id="ARBA00022803"/>
    </source>
</evidence>
<dbReference type="InterPro" id="IPR011990">
    <property type="entry name" value="TPR-like_helical_dom_sf"/>
</dbReference>
<organism evidence="4 5">
    <name type="scientific">Candidatus Brocadia fulgida</name>
    <dbReference type="NCBI Taxonomy" id="380242"/>
    <lineage>
        <taxon>Bacteria</taxon>
        <taxon>Pseudomonadati</taxon>
        <taxon>Planctomycetota</taxon>
        <taxon>Candidatus Brocadiia</taxon>
        <taxon>Candidatus Brocadiales</taxon>
        <taxon>Candidatus Brocadiaceae</taxon>
        <taxon>Candidatus Brocadia</taxon>
    </lineage>
</organism>
<feature type="repeat" description="TPR" evidence="3">
    <location>
        <begin position="425"/>
        <end position="458"/>
    </location>
</feature>
<dbReference type="Pfam" id="PF13181">
    <property type="entry name" value="TPR_8"/>
    <property type="match status" value="1"/>
</dbReference>
<dbReference type="GO" id="GO:0009279">
    <property type="term" value="C:cell outer membrane"/>
    <property type="evidence" value="ECO:0007669"/>
    <property type="project" value="TreeGrafter"/>
</dbReference>
<feature type="repeat" description="TPR" evidence="3">
    <location>
        <begin position="459"/>
        <end position="492"/>
    </location>
</feature>
<dbReference type="Pfam" id="PF14559">
    <property type="entry name" value="TPR_19"/>
    <property type="match status" value="1"/>
</dbReference>
<dbReference type="PANTHER" id="PTHR44858:SF1">
    <property type="entry name" value="UDP-N-ACETYLGLUCOSAMINE--PEPTIDE N-ACETYLGLUCOSAMINYLTRANSFERASE SPINDLY-RELATED"/>
    <property type="match status" value="1"/>
</dbReference>
<dbReference type="SUPFAM" id="SSF48452">
    <property type="entry name" value="TPR-like"/>
    <property type="match status" value="2"/>
</dbReference>
<dbReference type="AlphaFoldDB" id="A0A0M2V3M4"/>
<comment type="caution">
    <text evidence="4">The sequence shown here is derived from an EMBL/GenBank/DDBJ whole genome shotgun (WGS) entry which is preliminary data.</text>
</comment>
<proteinExistence type="predicted"/>
<dbReference type="SMART" id="SM00028">
    <property type="entry name" value="TPR"/>
    <property type="match status" value="10"/>
</dbReference>
<dbReference type="InterPro" id="IPR019734">
    <property type="entry name" value="TPR_rpt"/>
</dbReference>
<feature type="repeat" description="TPR" evidence="3">
    <location>
        <begin position="60"/>
        <end position="93"/>
    </location>
</feature>
<dbReference type="InterPro" id="IPR050498">
    <property type="entry name" value="Ycf3"/>
</dbReference>
<dbReference type="PROSITE" id="PS50005">
    <property type="entry name" value="TPR"/>
    <property type="match status" value="4"/>
</dbReference>
<reference evidence="4 5" key="1">
    <citation type="journal article" date="2013" name="BMC Microbiol.">
        <title>Identification of the type II cytochrome c maturation pathway in anammox bacteria by comparative genomics.</title>
        <authorList>
            <person name="Ferousi C."/>
            <person name="Speth D.R."/>
            <person name="Reimann J."/>
            <person name="Op den Camp H.J."/>
            <person name="Allen J.W."/>
            <person name="Keltjens J.T."/>
            <person name="Jetten M.S."/>
        </authorList>
    </citation>
    <scope>NUCLEOTIDE SEQUENCE [LARGE SCALE GENOMIC DNA]</scope>
    <source>
        <strain evidence="4">RU1</strain>
    </source>
</reference>
<dbReference type="Pfam" id="PF13432">
    <property type="entry name" value="TPR_16"/>
    <property type="match status" value="1"/>
</dbReference>
<sequence length="493" mass="55821">MLCKGYFSLSATEIPKGINHPLGIWEKPRYERARLAAERGFIDQAIPDLQKITERYPDYVEAHAYLGWAYSQKGLISRAVEEFQAVIRIHPDLQNTPFDYPMTKDTPDAVREFVAEFEDFIDLIGDFPGAHEVMGFSSVQLGRLGDALTAYTRALNLKRVDGKETLSGVDQAIREYEDILQVKPDCVEAYIKLACVRWEKGMPDRSIADMRKAISLEPERLETHVYLACFYARQRMLNEALQALGAAKKIRDNLLENLITQGEQSMSSCRYDTAITIARDAIKLSPGDKKAYWLLASAYSKKGEPEKAVEICKEVLCKYPDDIPMYAVLGWVYVQCDLFEEAKAIVERAMSIEPENADIQALTAFLYASQDQIPEAITTGNMALDTLSRKNETVNNYGWIRGKVPSIEQKFREVMDVIEIKPDYPEAYLCLGWLHAKNGEHEEATVALKKAVELMPSSYTAHRCLGNAYLQSGKIKEALDEYEKALFCRNEQG</sequence>
<keyword evidence="1" id="KW-0677">Repeat</keyword>
<name>A0A0M2V3M4_9BACT</name>
<keyword evidence="5" id="KW-1185">Reference proteome</keyword>
<dbReference type="Pfam" id="PF13414">
    <property type="entry name" value="TPR_11"/>
    <property type="match status" value="1"/>
</dbReference>
<evidence type="ECO:0000256" key="1">
    <source>
        <dbReference type="ARBA" id="ARBA00022737"/>
    </source>
</evidence>
<evidence type="ECO:0000313" key="5">
    <source>
        <dbReference type="Proteomes" id="UP000034954"/>
    </source>
</evidence>
<protein>
    <submittedName>
        <fullName evidence="4">Uncharacterized protein</fullName>
    </submittedName>
</protein>
<keyword evidence="2 3" id="KW-0802">TPR repeat</keyword>
<dbReference type="GO" id="GO:0046813">
    <property type="term" value="P:receptor-mediated virion attachment to host cell"/>
    <property type="evidence" value="ECO:0007669"/>
    <property type="project" value="TreeGrafter"/>
</dbReference>
<evidence type="ECO:0000313" key="4">
    <source>
        <dbReference type="EMBL" id="KKO21264.1"/>
    </source>
</evidence>
<dbReference type="Proteomes" id="UP000034954">
    <property type="component" value="Unassembled WGS sequence"/>
</dbReference>
<dbReference type="PANTHER" id="PTHR44858">
    <property type="entry name" value="TETRATRICOPEPTIDE REPEAT PROTEIN 6"/>
    <property type="match status" value="1"/>
</dbReference>
<evidence type="ECO:0000256" key="3">
    <source>
        <dbReference type="PROSITE-ProRule" id="PRU00339"/>
    </source>
</evidence>
<dbReference type="EMBL" id="LAQJ01000001">
    <property type="protein sequence ID" value="KKO21264.1"/>
    <property type="molecule type" value="Genomic_DNA"/>
</dbReference>
<dbReference type="Gene3D" id="1.25.40.10">
    <property type="entry name" value="Tetratricopeptide repeat domain"/>
    <property type="match status" value="2"/>
</dbReference>
<gene>
    <name evidence="4" type="ORF">BROFUL_00002</name>
</gene>
<accession>A0A0M2V3M4</accession>
<feature type="repeat" description="TPR" evidence="3">
    <location>
        <begin position="323"/>
        <end position="356"/>
    </location>
</feature>